<protein>
    <submittedName>
        <fullName evidence="1">Uncharacterized protein</fullName>
    </submittedName>
</protein>
<feature type="non-terminal residue" evidence="1">
    <location>
        <position position="99"/>
    </location>
</feature>
<keyword evidence="2" id="KW-1185">Reference proteome</keyword>
<feature type="non-terminal residue" evidence="1">
    <location>
        <position position="1"/>
    </location>
</feature>
<sequence>PPSFAKYLMKNWIPTVHMWSGVTRKSRVILEEGDTNMLLEGYHYLLKSHWLDGTCNRQIDHLIFTLTQWMLPQYYEHQDRRQQIGFKGNNLAKAHKVAI</sequence>
<accession>A0AAD4QCV0</accession>
<dbReference type="EMBL" id="JAKELL010000037">
    <property type="protein sequence ID" value="KAH8989494.1"/>
    <property type="molecule type" value="Genomic_DNA"/>
</dbReference>
<comment type="caution">
    <text evidence="1">The sequence shown here is derived from an EMBL/GenBank/DDBJ whole genome shotgun (WGS) entry which is preliminary data.</text>
</comment>
<evidence type="ECO:0000313" key="1">
    <source>
        <dbReference type="EMBL" id="KAH8989494.1"/>
    </source>
</evidence>
<dbReference type="Proteomes" id="UP001201163">
    <property type="component" value="Unassembled WGS sequence"/>
</dbReference>
<proteinExistence type="predicted"/>
<organism evidence="1 2">
    <name type="scientific">Lactarius akahatsu</name>
    <dbReference type="NCBI Taxonomy" id="416441"/>
    <lineage>
        <taxon>Eukaryota</taxon>
        <taxon>Fungi</taxon>
        <taxon>Dikarya</taxon>
        <taxon>Basidiomycota</taxon>
        <taxon>Agaricomycotina</taxon>
        <taxon>Agaricomycetes</taxon>
        <taxon>Russulales</taxon>
        <taxon>Russulaceae</taxon>
        <taxon>Lactarius</taxon>
    </lineage>
</organism>
<evidence type="ECO:0000313" key="2">
    <source>
        <dbReference type="Proteomes" id="UP001201163"/>
    </source>
</evidence>
<dbReference type="AlphaFoldDB" id="A0AAD4QCV0"/>
<reference evidence="1" key="1">
    <citation type="submission" date="2022-01" db="EMBL/GenBank/DDBJ databases">
        <title>Comparative genomics reveals a dynamic genome evolution in the ectomycorrhizal milk-cap (Lactarius) mushrooms.</title>
        <authorList>
            <consortium name="DOE Joint Genome Institute"/>
            <person name="Lebreton A."/>
            <person name="Tang N."/>
            <person name="Kuo A."/>
            <person name="LaButti K."/>
            <person name="Drula E."/>
            <person name="Barry K."/>
            <person name="Clum A."/>
            <person name="Lipzen A."/>
            <person name="Mousain D."/>
            <person name="Ng V."/>
            <person name="Wang R."/>
            <person name="Wang X."/>
            <person name="Dai Y."/>
            <person name="Henrissat B."/>
            <person name="Grigoriev I.V."/>
            <person name="Guerin-Laguette A."/>
            <person name="Yu F."/>
            <person name="Martin F.M."/>
        </authorList>
    </citation>
    <scope>NUCLEOTIDE SEQUENCE</scope>
    <source>
        <strain evidence="1">QP</strain>
    </source>
</reference>
<gene>
    <name evidence="1" type="ORF">EDB92DRAFT_1760107</name>
</gene>
<name>A0AAD4QCV0_9AGAM</name>